<feature type="transmembrane region" description="Helical" evidence="1">
    <location>
        <begin position="238"/>
        <end position="259"/>
    </location>
</feature>
<evidence type="ECO:0000256" key="1">
    <source>
        <dbReference type="SAM" id="Phobius"/>
    </source>
</evidence>
<dbReference type="EMBL" id="MU825902">
    <property type="protein sequence ID" value="KAJ7383307.1"/>
    <property type="molecule type" value="Genomic_DNA"/>
</dbReference>
<reference evidence="2" key="1">
    <citation type="submission" date="2023-01" db="EMBL/GenBank/DDBJ databases">
        <title>Genome assembly of the deep-sea coral Lophelia pertusa.</title>
        <authorList>
            <person name="Herrera S."/>
            <person name="Cordes E."/>
        </authorList>
    </citation>
    <scope>NUCLEOTIDE SEQUENCE</scope>
    <source>
        <strain evidence="2">USNM1676648</strain>
        <tissue evidence="2">Polyp</tissue>
    </source>
</reference>
<feature type="transmembrane region" description="Helical" evidence="1">
    <location>
        <begin position="316"/>
        <end position="335"/>
    </location>
</feature>
<proteinExistence type="predicted"/>
<comment type="caution">
    <text evidence="2">The sequence shown here is derived from an EMBL/GenBank/DDBJ whole genome shotgun (WGS) entry which is preliminary data.</text>
</comment>
<dbReference type="Proteomes" id="UP001163046">
    <property type="component" value="Unassembled WGS sequence"/>
</dbReference>
<dbReference type="OrthoDB" id="10645875at2759"/>
<accession>A0A9X0D138</accession>
<keyword evidence="1" id="KW-1133">Transmembrane helix</keyword>
<keyword evidence="1" id="KW-0812">Transmembrane</keyword>
<evidence type="ECO:0000313" key="2">
    <source>
        <dbReference type="EMBL" id="KAJ7383307.1"/>
    </source>
</evidence>
<name>A0A9X0D138_9CNID</name>
<dbReference type="AlphaFoldDB" id="A0A9X0D138"/>
<protein>
    <submittedName>
        <fullName evidence="2">Major facilitator super domain-containing protein 12</fullName>
    </submittedName>
</protein>
<organism evidence="2 3">
    <name type="scientific">Desmophyllum pertusum</name>
    <dbReference type="NCBI Taxonomy" id="174260"/>
    <lineage>
        <taxon>Eukaryota</taxon>
        <taxon>Metazoa</taxon>
        <taxon>Cnidaria</taxon>
        <taxon>Anthozoa</taxon>
        <taxon>Hexacorallia</taxon>
        <taxon>Scleractinia</taxon>
        <taxon>Caryophylliina</taxon>
        <taxon>Caryophylliidae</taxon>
        <taxon>Desmophyllum</taxon>
    </lineage>
</organism>
<evidence type="ECO:0000313" key="3">
    <source>
        <dbReference type="Proteomes" id="UP001163046"/>
    </source>
</evidence>
<keyword evidence="3" id="KW-1185">Reference proteome</keyword>
<feature type="transmembrane region" description="Helical" evidence="1">
    <location>
        <begin position="271"/>
        <end position="296"/>
    </location>
</feature>
<sequence>MDYNRRIQDATWFQNYNIYLVIAKEALWCVSLTDSSLGQTMATASVRGLLTTSKDRVTHDSARDENGGGATLWRHEELEDVGNEDTKAEETYKNVHAIQNEDGIEELGIDKDDRFDVLVTAQHWERVDVHFTNDVKPAGLHTDLQLGCEYEIGEKGENDCSSDSSGVRKLRKSVAFSLPETPTTQISRKKRDRELKLDDESVEKQVIISSPIYPRKRDVLKQSKTGRRIQTCTRQMTYAPVIIIGSGMSIMYVMALAFITELIGENKETSGSVISIITVIARLSSGGLVIGIQGFYPEKDIDSNEAISNYVHHVFAMVPGILTLVGFLLVLFFSLPWPKDNTEAQADEDEPPLDVHLPFFIQMHRNAHALTLGVNLSTNMVLVHSFTEDTKL</sequence>
<gene>
    <name evidence="2" type="primary">MFSD12_12</name>
    <name evidence="2" type="ORF">OS493_029273</name>
</gene>
<keyword evidence="1" id="KW-0472">Membrane</keyword>